<comment type="caution">
    <text evidence="1">The sequence shown here is derived from an EMBL/GenBank/DDBJ whole genome shotgun (WGS) entry which is preliminary data.</text>
</comment>
<dbReference type="AlphaFoldDB" id="A0A1R1PPP9"/>
<reference evidence="2" key="1">
    <citation type="submission" date="2017-01" db="EMBL/GenBank/DDBJ databases">
        <authorList>
            <person name="Wang Y."/>
            <person name="White M."/>
            <person name="Kvist S."/>
            <person name="Moncalvo J.-M."/>
        </authorList>
    </citation>
    <scope>NUCLEOTIDE SEQUENCE [LARGE SCALE GENOMIC DNA]</scope>
    <source>
        <strain evidence="2">COL-18-3</strain>
    </source>
</reference>
<evidence type="ECO:0000313" key="1">
    <source>
        <dbReference type="EMBL" id="OMH82966.1"/>
    </source>
</evidence>
<evidence type="ECO:0000313" key="2">
    <source>
        <dbReference type="Proteomes" id="UP000188320"/>
    </source>
</evidence>
<name>A0A1R1PPP9_ZANCU</name>
<dbReference type="Proteomes" id="UP000188320">
    <property type="component" value="Unassembled WGS sequence"/>
</dbReference>
<protein>
    <submittedName>
        <fullName evidence="1">Uncharacterized protein</fullName>
    </submittedName>
</protein>
<dbReference type="EMBL" id="LSSK01000552">
    <property type="protein sequence ID" value="OMH82966.1"/>
    <property type="molecule type" value="Genomic_DNA"/>
</dbReference>
<organism evidence="1 2">
    <name type="scientific">Zancudomyces culisetae</name>
    <name type="common">Gut fungus</name>
    <name type="synonym">Smittium culisetae</name>
    <dbReference type="NCBI Taxonomy" id="1213189"/>
    <lineage>
        <taxon>Eukaryota</taxon>
        <taxon>Fungi</taxon>
        <taxon>Fungi incertae sedis</taxon>
        <taxon>Zoopagomycota</taxon>
        <taxon>Kickxellomycotina</taxon>
        <taxon>Harpellomycetes</taxon>
        <taxon>Harpellales</taxon>
        <taxon>Legeriomycetaceae</taxon>
        <taxon>Zancudomyces</taxon>
    </lineage>
</organism>
<accession>A0A1R1PPP9</accession>
<gene>
    <name evidence="1" type="ORF">AX774_g3537</name>
</gene>
<proteinExistence type="predicted"/>
<sequence length="66" mass="7369">MSTPRPKYIVSFLSCISFFTFRRSTICSIVQPTLNVPWSVVSSIGTNTTVFPTKDRSVGIFTDEFG</sequence>
<keyword evidence="2" id="KW-1185">Reference proteome</keyword>